<organism evidence="2 3">
    <name type="scientific">Paenibacillus illinoisensis</name>
    <dbReference type="NCBI Taxonomy" id="59845"/>
    <lineage>
        <taxon>Bacteria</taxon>
        <taxon>Bacillati</taxon>
        <taxon>Bacillota</taxon>
        <taxon>Bacilli</taxon>
        <taxon>Bacillales</taxon>
        <taxon>Paenibacillaceae</taxon>
        <taxon>Paenibacillus</taxon>
    </lineage>
</organism>
<name>A0A2W0C2J3_9BACL</name>
<keyword evidence="2" id="KW-0378">Hydrolase</keyword>
<dbReference type="AlphaFoldDB" id="A0A2W0C2J3"/>
<dbReference type="Gene3D" id="2.160.20.10">
    <property type="entry name" value="Single-stranded right-handed beta-helix, Pectin lyase-like"/>
    <property type="match status" value="1"/>
</dbReference>
<accession>A0A2W0C2J3</accession>
<evidence type="ECO:0000313" key="2">
    <source>
        <dbReference type="EMBL" id="PYY25964.1"/>
    </source>
</evidence>
<dbReference type="InterPro" id="IPR008979">
    <property type="entry name" value="Galactose-bd-like_sf"/>
</dbReference>
<dbReference type="Pfam" id="PF12708">
    <property type="entry name" value="Pect-lyase_RHGA_epim"/>
    <property type="match status" value="1"/>
</dbReference>
<dbReference type="GO" id="GO:0008810">
    <property type="term" value="F:cellulase activity"/>
    <property type="evidence" value="ECO:0007669"/>
    <property type="project" value="UniProtKB-EC"/>
</dbReference>
<sequence>MRRKWPLLLLAFTLTVGLSVPGVHEVRASEGDSQPSIDRISENLSLGTDGRSRLYPNDWYPGFKDEQGRFLHDFSYAGYRRGETELPKTAKNKRIDVTKSPYFADPSGNRDATQAIQKAIDDAVALGGGVVYLPKGTYQVNPRDGKDYSLNIPASRVVLKGDGMNKTHIYNAQQSMKNKDIIRIGNGDWKKTGISTKLRKSVTDPTVLLPVEDTSGFAVNDYVVISFETTPGFLRELGMQNKWSSRLGKVEPLFYRQIVGVDSENKTITLDIPTRYPMKLRDDITISQTADPIVEVGLEDFSIANIQNAKSGLGEDDFKVVGTAGYEADNAKAVNVIVVANSWIRNINTYKPTGNANYHLLSKGIILDRTKNVTVDHVTMQYPQYRGANGNGYLYQFIGNDNLIKNSKAIGARHSFTYANFSANGNVLQSSYSEKPSLLTDFHMYLSMANLIDNLVVNGDGISAITRDYGSSQTNRHGVVTTESVFWNTTGQAAHPSKSGVIVESEQFGNGYVIGTKGKDSGVNVNIVGSIPDANTQPFDMAEGIGEGDRLSPQSLYQDQSKKRIKDIHLGLQSLLVNGEPIGGMQFLRTDYDHTLPYGTTETPIISAKAYAKDAKVKIKQPQGTNGTGEITVSYRDHTQKVRVKFKVADTPVLPENISISPNKTVPGWRVAGNAISAGESGELSSFLTLDNGEIVNIAELNVPVTYTSSDDTIGYTEGTTFHAVKAGKVDIIVSCVFNGVTVEAREKFEVKEPVAEPEGPFAVVTKVTASADDGNLPIHTIDRDPDSRWSADGKGQYLQLELEQQTQVGQVSIQFYNGHTRSNYFDLEISVDGINYQKVLSNVASQKQAAYETFEFEPVQAKFIRYVGQGNESNTWNSIIEFWVHEN</sequence>
<dbReference type="Proteomes" id="UP000247459">
    <property type="component" value="Unassembled WGS sequence"/>
</dbReference>
<protein>
    <submittedName>
        <fullName evidence="2">F5-8 type C domain protein</fullName>
        <ecNumber evidence="2">3.2.1.4</ecNumber>
    </submittedName>
</protein>
<dbReference type="Pfam" id="PF00754">
    <property type="entry name" value="F5_F8_type_C"/>
    <property type="match status" value="1"/>
</dbReference>
<evidence type="ECO:0000313" key="3">
    <source>
        <dbReference type="Proteomes" id="UP000247459"/>
    </source>
</evidence>
<dbReference type="Gene3D" id="2.60.120.260">
    <property type="entry name" value="Galactose-binding domain-like"/>
    <property type="match status" value="1"/>
</dbReference>
<dbReference type="EC" id="3.2.1.4" evidence="2"/>
<reference evidence="2 3" key="1">
    <citation type="submission" date="2018-01" db="EMBL/GenBank/DDBJ databases">
        <title>Genome sequence of the PGP bacterium Paenibacillus illinoisensis E3.</title>
        <authorList>
            <person name="Rolli E."/>
            <person name="Marasco R."/>
            <person name="Bessem C."/>
            <person name="Michoud G."/>
            <person name="Gaiarsa S."/>
            <person name="Borin S."/>
            <person name="Daffonchio D."/>
        </authorList>
    </citation>
    <scope>NUCLEOTIDE SEQUENCE [LARGE SCALE GENOMIC DNA]</scope>
    <source>
        <strain evidence="2 3">E3</strain>
    </source>
</reference>
<comment type="caution">
    <text evidence="2">The sequence shown here is derived from an EMBL/GenBank/DDBJ whole genome shotgun (WGS) entry which is preliminary data.</text>
</comment>
<dbReference type="EMBL" id="PRLG01000029">
    <property type="protein sequence ID" value="PYY25964.1"/>
    <property type="molecule type" value="Genomic_DNA"/>
</dbReference>
<dbReference type="InterPro" id="IPR012334">
    <property type="entry name" value="Pectin_lyas_fold"/>
</dbReference>
<dbReference type="PROSITE" id="PS50022">
    <property type="entry name" value="FA58C_3"/>
    <property type="match status" value="1"/>
</dbReference>
<evidence type="ECO:0000259" key="1">
    <source>
        <dbReference type="PROSITE" id="PS50022"/>
    </source>
</evidence>
<dbReference type="OrthoDB" id="5488826at2"/>
<proteinExistence type="predicted"/>
<dbReference type="RefSeq" id="WP_110822079.1">
    <property type="nucleotide sequence ID" value="NZ_PRLG01000029.1"/>
</dbReference>
<dbReference type="SUPFAM" id="SSF51126">
    <property type="entry name" value="Pectin lyase-like"/>
    <property type="match status" value="1"/>
</dbReference>
<dbReference type="SUPFAM" id="SSF49785">
    <property type="entry name" value="Galactose-binding domain-like"/>
    <property type="match status" value="1"/>
</dbReference>
<feature type="domain" description="F5/8 type C" evidence="1">
    <location>
        <begin position="744"/>
        <end position="886"/>
    </location>
</feature>
<dbReference type="InterPro" id="IPR024535">
    <property type="entry name" value="RHGA/B-epi-like_pectate_lyase"/>
</dbReference>
<keyword evidence="2" id="KW-0326">Glycosidase</keyword>
<dbReference type="InterPro" id="IPR000421">
    <property type="entry name" value="FA58C"/>
</dbReference>
<dbReference type="InterPro" id="IPR011050">
    <property type="entry name" value="Pectin_lyase_fold/virulence"/>
</dbReference>
<gene>
    <name evidence="2" type="ORF">PIL02S_05334</name>
</gene>